<gene>
    <name evidence="1" type="ORF">THOM_2410</name>
</gene>
<evidence type="ECO:0000313" key="1">
    <source>
        <dbReference type="EMBL" id="ELQ74659.1"/>
    </source>
</evidence>
<keyword evidence="2" id="KW-1185">Reference proteome</keyword>
<dbReference type="AlphaFoldDB" id="L7JTD6"/>
<dbReference type="VEuPathDB" id="MicrosporidiaDB:THOM_2410"/>
<accession>L7JTD6</accession>
<name>L7JTD6_TRAHO</name>
<organism evidence="1 2">
    <name type="scientific">Trachipleistophora hominis</name>
    <name type="common">Microsporidian parasite</name>
    <dbReference type="NCBI Taxonomy" id="72359"/>
    <lineage>
        <taxon>Eukaryota</taxon>
        <taxon>Fungi</taxon>
        <taxon>Fungi incertae sedis</taxon>
        <taxon>Microsporidia</taxon>
        <taxon>Pleistophoridae</taxon>
        <taxon>Trachipleistophora</taxon>
    </lineage>
</organism>
<proteinExistence type="predicted"/>
<protein>
    <submittedName>
        <fullName evidence="1">Uncharacterized protein</fullName>
    </submittedName>
</protein>
<dbReference type="InParanoid" id="L7JTD6"/>
<reference evidence="1 2" key="1">
    <citation type="journal article" date="2012" name="PLoS Pathog.">
        <title>The genome of the obligate intracellular parasite Trachipleistophora hominis: new insights into microsporidian genome dynamics and reductive evolution.</title>
        <authorList>
            <person name="Heinz E."/>
            <person name="Williams T.A."/>
            <person name="Nakjang S."/>
            <person name="Noel C.J."/>
            <person name="Swan D.C."/>
            <person name="Goldberg A.V."/>
            <person name="Harris S.R."/>
            <person name="Weinmaier T."/>
            <person name="Markert S."/>
            <person name="Becher D."/>
            <person name="Bernhardt J."/>
            <person name="Dagan T."/>
            <person name="Hacker C."/>
            <person name="Lucocq J.M."/>
            <person name="Schweder T."/>
            <person name="Rattei T."/>
            <person name="Hall N."/>
            <person name="Hirt R.P."/>
            <person name="Embley T.M."/>
        </authorList>
    </citation>
    <scope>NUCLEOTIDE SEQUENCE [LARGE SCALE GENOMIC DNA]</scope>
</reference>
<dbReference type="Proteomes" id="UP000011185">
    <property type="component" value="Unassembled WGS sequence"/>
</dbReference>
<dbReference type="EMBL" id="JH994032">
    <property type="protein sequence ID" value="ELQ74659.1"/>
    <property type="molecule type" value="Genomic_DNA"/>
</dbReference>
<sequence>MNEHRYIRYFVLESKEFSRPRHVFTYNKIAVESVNVTEVVVSL</sequence>
<dbReference type="HOGENOM" id="CLU_3242459_0_0_1"/>
<evidence type="ECO:0000313" key="2">
    <source>
        <dbReference type="Proteomes" id="UP000011185"/>
    </source>
</evidence>